<organism evidence="10 11">
    <name type="scientific">Leifsonia poae</name>
    <dbReference type="NCBI Taxonomy" id="110933"/>
    <lineage>
        <taxon>Bacteria</taxon>
        <taxon>Bacillati</taxon>
        <taxon>Actinomycetota</taxon>
        <taxon>Actinomycetes</taxon>
        <taxon>Micrococcales</taxon>
        <taxon>Microbacteriaceae</taxon>
        <taxon>Leifsonia</taxon>
    </lineage>
</organism>
<evidence type="ECO:0000256" key="3">
    <source>
        <dbReference type="ARBA" id="ARBA00022475"/>
    </source>
</evidence>
<sequence>MTTVTTPPAGADAAPKRAPGPDREQRRRQDREASRTLTFRQRLSRADVKASPYIYIAPFFILFGLVGLFPLVYTFVVSLNKWNLLTGPGEWIGFGNYIAELSDPFFWNSLFNTVSIFLLSAIPQLIGAVFIAAILDQNIRGKTFWRMSVLLPYVVTPVAVTLIFSSAFDEKYGLINNLLQTFHLSPINWKTETFPSHVAIASMVNWRWTGYNALILLAAMQAVPRDIHESAALDGAGAFRRFFSITLPSIRPTMIFVIITATIGGLQIFTEPKLFNPSSAIPGGPQRQYQTTVLYLWDMAFNRQNFGKASAIAWLLFLIIVIFGVLNFLISRRIASTETRMRKKRTARTLANHQAGSGDSGDESDDSDGIGTNGTDPQTEGGLALAAASEEKRS</sequence>
<feature type="transmembrane region" description="Helical" evidence="7">
    <location>
        <begin position="53"/>
        <end position="76"/>
    </location>
</feature>
<keyword evidence="6 7" id="KW-0472">Membrane</keyword>
<dbReference type="EMBL" id="BSEN01000006">
    <property type="protein sequence ID" value="GLJ76097.1"/>
    <property type="molecule type" value="Genomic_DNA"/>
</dbReference>
<dbReference type="PANTHER" id="PTHR30193">
    <property type="entry name" value="ABC TRANSPORTER PERMEASE PROTEIN"/>
    <property type="match status" value="1"/>
</dbReference>
<name>A0A9W6LZV5_9MICO</name>
<reference evidence="10" key="1">
    <citation type="journal article" date="2014" name="Int. J. Syst. Evol. Microbiol.">
        <title>Complete genome sequence of Corynebacterium casei LMG S-19264T (=DSM 44701T), isolated from a smear-ripened cheese.</title>
        <authorList>
            <consortium name="US DOE Joint Genome Institute (JGI-PGF)"/>
            <person name="Walter F."/>
            <person name="Albersmeier A."/>
            <person name="Kalinowski J."/>
            <person name="Ruckert C."/>
        </authorList>
    </citation>
    <scope>NUCLEOTIDE SEQUENCE</scope>
    <source>
        <strain evidence="10">VKM Ac-1401</strain>
    </source>
</reference>
<evidence type="ECO:0000256" key="7">
    <source>
        <dbReference type="RuleBase" id="RU363032"/>
    </source>
</evidence>
<protein>
    <submittedName>
        <fullName evidence="10">Sugar ABC transporter permease</fullName>
    </submittedName>
</protein>
<keyword evidence="11" id="KW-1185">Reference proteome</keyword>
<evidence type="ECO:0000259" key="9">
    <source>
        <dbReference type="PROSITE" id="PS50928"/>
    </source>
</evidence>
<dbReference type="GO" id="GO:0055085">
    <property type="term" value="P:transmembrane transport"/>
    <property type="evidence" value="ECO:0007669"/>
    <property type="project" value="InterPro"/>
</dbReference>
<feature type="compositionally biased region" description="Basic and acidic residues" evidence="8">
    <location>
        <begin position="19"/>
        <end position="33"/>
    </location>
</feature>
<proteinExistence type="inferred from homology"/>
<dbReference type="Pfam" id="PF00528">
    <property type="entry name" value="BPD_transp_1"/>
    <property type="match status" value="1"/>
</dbReference>
<accession>A0A9W6LZV5</accession>
<dbReference type="AlphaFoldDB" id="A0A9W6LZV5"/>
<dbReference type="InterPro" id="IPR000515">
    <property type="entry name" value="MetI-like"/>
</dbReference>
<evidence type="ECO:0000256" key="1">
    <source>
        <dbReference type="ARBA" id="ARBA00004651"/>
    </source>
</evidence>
<keyword evidence="2 7" id="KW-0813">Transport</keyword>
<comment type="caution">
    <text evidence="10">The sequence shown here is derived from an EMBL/GenBank/DDBJ whole genome shotgun (WGS) entry which is preliminary data.</text>
</comment>
<dbReference type="InterPro" id="IPR051393">
    <property type="entry name" value="ABC_transporter_permease"/>
</dbReference>
<dbReference type="SUPFAM" id="SSF161098">
    <property type="entry name" value="MetI-like"/>
    <property type="match status" value="1"/>
</dbReference>
<dbReference type="Gene3D" id="1.10.3720.10">
    <property type="entry name" value="MetI-like"/>
    <property type="match status" value="1"/>
</dbReference>
<feature type="region of interest" description="Disordered" evidence="8">
    <location>
        <begin position="341"/>
        <end position="394"/>
    </location>
</feature>
<dbReference type="InterPro" id="IPR035906">
    <property type="entry name" value="MetI-like_sf"/>
</dbReference>
<dbReference type="Proteomes" id="UP001142372">
    <property type="component" value="Unassembled WGS sequence"/>
</dbReference>
<evidence type="ECO:0000256" key="4">
    <source>
        <dbReference type="ARBA" id="ARBA00022692"/>
    </source>
</evidence>
<evidence type="ECO:0000313" key="11">
    <source>
        <dbReference type="Proteomes" id="UP001142372"/>
    </source>
</evidence>
<feature type="transmembrane region" description="Helical" evidence="7">
    <location>
        <begin position="311"/>
        <end position="335"/>
    </location>
</feature>
<comment type="similarity">
    <text evidence="7">Belongs to the binding-protein-dependent transport system permease family.</text>
</comment>
<feature type="transmembrane region" description="Helical" evidence="7">
    <location>
        <begin position="198"/>
        <end position="219"/>
    </location>
</feature>
<dbReference type="RefSeq" id="WP_271176765.1">
    <property type="nucleotide sequence ID" value="NZ_BAAAJO010000005.1"/>
</dbReference>
<evidence type="ECO:0000256" key="6">
    <source>
        <dbReference type="ARBA" id="ARBA00023136"/>
    </source>
</evidence>
<evidence type="ECO:0000313" key="10">
    <source>
        <dbReference type="EMBL" id="GLJ76097.1"/>
    </source>
</evidence>
<gene>
    <name evidence="10" type="primary">cebF</name>
    <name evidence="10" type="ORF">GCM10017584_16710</name>
</gene>
<feature type="domain" description="ABC transmembrane type-1" evidence="9">
    <location>
        <begin position="110"/>
        <end position="327"/>
    </location>
</feature>
<dbReference type="PROSITE" id="PS50928">
    <property type="entry name" value="ABC_TM1"/>
    <property type="match status" value="1"/>
</dbReference>
<feature type="transmembrane region" description="Helical" evidence="7">
    <location>
        <begin position="250"/>
        <end position="269"/>
    </location>
</feature>
<keyword evidence="3" id="KW-1003">Cell membrane</keyword>
<feature type="transmembrane region" description="Helical" evidence="7">
    <location>
        <begin position="147"/>
        <end position="168"/>
    </location>
</feature>
<feature type="region of interest" description="Disordered" evidence="8">
    <location>
        <begin position="1"/>
        <end position="33"/>
    </location>
</feature>
<feature type="transmembrane region" description="Helical" evidence="7">
    <location>
        <begin position="110"/>
        <end position="135"/>
    </location>
</feature>
<evidence type="ECO:0000256" key="8">
    <source>
        <dbReference type="SAM" id="MobiDB-lite"/>
    </source>
</evidence>
<evidence type="ECO:0000256" key="2">
    <source>
        <dbReference type="ARBA" id="ARBA00022448"/>
    </source>
</evidence>
<reference evidence="10" key="2">
    <citation type="submission" date="2023-01" db="EMBL/GenBank/DDBJ databases">
        <authorList>
            <person name="Sun Q."/>
            <person name="Evtushenko L."/>
        </authorList>
    </citation>
    <scope>NUCLEOTIDE SEQUENCE</scope>
    <source>
        <strain evidence="10">VKM Ac-1401</strain>
    </source>
</reference>
<comment type="subcellular location">
    <subcellularLocation>
        <location evidence="1 7">Cell membrane</location>
        <topology evidence="1 7">Multi-pass membrane protein</topology>
    </subcellularLocation>
</comment>
<dbReference type="GO" id="GO:0005886">
    <property type="term" value="C:plasma membrane"/>
    <property type="evidence" value="ECO:0007669"/>
    <property type="project" value="UniProtKB-SubCell"/>
</dbReference>
<keyword evidence="5 7" id="KW-1133">Transmembrane helix</keyword>
<evidence type="ECO:0000256" key="5">
    <source>
        <dbReference type="ARBA" id="ARBA00022989"/>
    </source>
</evidence>
<dbReference type="PANTHER" id="PTHR30193:SF37">
    <property type="entry name" value="INNER MEMBRANE ABC TRANSPORTER PERMEASE PROTEIN YCJO"/>
    <property type="match status" value="1"/>
</dbReference>
<dbReference type="CDD" id="cd06261">
    <property type="entry name" value="TM_PBP2"/>
    <property type="match status" value="1"/>
</dbReference>
<keyword evidence="4 7" id="KW-0812">Transmembrane</keyword>